<sequence length="81" mass="9445">MPRNRHGMAFSLPEPVEIPVLHAVLVVLPRQSAFSKSQREYIIAQGQAGHWMLDVLLAHFFDIPPVDAKTWYFYIHRFIEN</sequence>
<dbReference type="Proteomes" id="UP001323405">
    <property type="component" value="Unassembled WGS sequence"/>
</dbReference>
<organism evidence="1 2">
    <name type="scientific">Podospora pseudocomata</name>
    <dbReference type="NCBI Taxonomy" id="2093779"/>
    <lineage>
        <taxon>Eukaryota</taxon>
        <taxon>Fungi</taxon>
        <taxon>Dikarya</taxon>
        <taxon>Ascomycota</taxon>
        <taxon>Pezizomycotina</taxon>
        <taxon>Sordariomycetes</taxon>
        <taxon>Sordariomycetidae</taxon>
        <taxon>Sordariales</taxon>
        <taxon>Podosporaceae</taxon>
        <taxon>Podospora</taxon>
    </lineage>
</organism>
<evidence type="ECO:0000313" key="2">
    <source>
        <dbReference type="Proteomes" id="UP001323405"/>
    </source>
</evidence>
<evidence type="ECO:0000313" key="1">
    <source>
        <dbReference type="EMBL" id="KAK4655503.1"/>
    </source>
</evidence>
<accession>A0ABR0GIG5</accession>
<dbReference type="RefSeq" id="XP_062744478.1">
    <property type="nucleotide sequence ID" value="XM_062883497.1"/>
</dbReference>
<reference evidence="1 2" key="1">
    <citation type="journal article" date="2023" name="bioRxiv">
        <title>High-quality genome assemblies of four members of thePodospora anserinaspecies complex.</title>
        <authorList>
            <person name="Ament-Velasquez S.L."/>
            <person name="Vogan A.A."/>
            <person name="Wallerman O."/>
            <person name="Hartmann F."/>
            <person name="Gautier V."/>
            <person name="Silar P."/>
            <person name="Giraud T."/>
            <person name="Johannesson H."/>
        </authorList>
    </citation>
    <scope>NUCLEOTIDE SEQUENCE [LARGE SCALE GENOMIC DNA]</scope>
    <source>
        <strain evidence="1 2">CBS 415.72m</strain>
    </source>
</reference>
<dbReference type="EMBL" id="JAFFHA010000005">
    <property type="protein sequence ID" value="KAK4655503.1"/>
    <property type="molecule type" value="Genomic_DNA"/>
</dbReference>
<proteinExistence type="predicted"/>
<comment type="caution">
    <text evidence="1">The sequence shown here is derived from an EMBL/GenBank/DDBJ whole genome shotgun (WGS) entry which is preliminary data.</text>
</comment>
<dbReference type="GeneID" id="87903103"/>
<protein>
    <submittedName>
        <fullName evidence="1">Uncharacterized protein</fullName>
    </submittedName>
</protein>
<gene>
    <name evidence="1" type="ORF">QC762_0050680</name>
</gene>
<name>A0ABR0GIG5_9PEZI</name>
<keyword evidence="2" id="KW-1185">Reference proteome</keyword>